<dbReference type="InterPro" id="IPR008250">
    <property type="entry name" value="ATPase_P-typ_transduc_dom_A_sf"/>
</dbReference>
<dbReference type="InterPro" id="IPR036163">
    <property type="entry name" value="HMA_dom_sf"/>
</dbReference>
<dbReference type="GO" id="GO:0016887">
    <property type="term" value="F:ATP hydrolysis activity"/>
    <property type="evidence" value="ECO:0007669"/>
    <property type="project" value="InterPro"/>
</dbReference>
<evidence type="ECO:0000256" key="6">
    <source>
        <dbReference type="ARBA" id="ARBA00022989"/>
    </source>
</evidence>
<feature type="transmembrane region" description="Helical" evidence="9">
    <location>
        <begin position="289"/>
        <end position="307"/>
    </location>
</feature>
<dbReference type="GO" id="GO:0016020">
    <property type="term" value="C:membrane"/>
    <property type="evidence" value="ECO:0007669"/>
    <property type="project" value="InterPro"/>
</dbReference>
<evidence type="ECO:0000256" key="8">
    <source>
        <dbReference type="SAM" id="MobiDB-lite"/>
    </source>
</evidence>
<feature type="transmembrane region" description="Helical" evidence="9">
    <location>
        <begin position="161"/>
        <end position="181"/>
    </location>
</feature>
<comment type="subcellular location">
    <subcellularLocation>
        <location evidence="1">Endomembrane system</location>
        <topology evidence="1">Multi-pass membrane protein</topology>
    </subcellularLocation>
</comment>
<feature type="transmembrane region" description="Helical" evidence="9">
    <location>
        <begin position="1436"/>
        <end position="1455"/>
    </location>
</feature>
<feature type="transmembrane region" description="Helical" evidence="9">
    <location>
        <begin position="1043"/>
        <end position="1073"/>
    </location>
</feature>
<feature type="transmembrane region" description="Helical" evidence="9">
    <location>
        <begin position="249"/>
        <end position="269"/>
    </location>
</feature>
<dbReference type="Gene3D" id="3.40.1110.10">
    <property type="entry name" value="Calcium-transporting ATPase, cytoplasmic domain N"/>
    <property type="match status" value="1"/>
</dbReference>
<keyword evidence="7 9" id="KW-0472">Membrane</keyword>
<evidence type="ECO:0000313" key="11">
    <source>
        <dbReference type="EMBL" id="CAE6345925.1"/>
    </source>
</evidence>
<evidence type="ECO:0000256" key="1">
    <source>
        <dbReference type="ARBA" id="ARBA00004127"/>
    </source>
</evidence>
<dbReference type="InterPro" id="IPR059000">
    <property type="entry name" value="ATPase_P-type_domA"/>
</dbReference>
<evidence type="ECO:0000256" key="4">
    <source>
        <dbReference type="ARBA" id="ARBA00022723"/>
    </source>
</evidence>
<organism evidence="11 12">
    <name type="scientific">Rhizoctonia solani</name>
    <dbReference type="NCBI Taxonomy" id="456999"/>
    <lineage>
        <taxon>Eukaryota</taxon>
        <taxon>Fungi</taxon>
        <taxon>Dikarya</taxon>
        <taxon>Basidiomycota</taxon>
        <taxon>Agaricomycotina</taxon>
        <taxon>Agaricomycetes</taxon>
        <taxon>Cantharellales</taxon>
        <taxon>Ceratobasidiaceae</taxon>
        <taxon>Rhizoctonia</taxon>
    </lineage>
</organism>
<feature type="transmembrane region" description="Helical" evidence="9">
    <location>
        <begin position="74"/>
        <end position="91"/>
    </location>
</feature>
<sequence length="1457" mass="157631">MPVHNPKTTRYEFFGPPGAVVVVTSTPMIVYGLYYSCSEASGDCQLPRLSFPLQVVQAISNVDWWKSMFDVEATIAYFTWYAFLVAAWYVLPGEWAQGTELRTGGRKKYKFNGEFVVAFMRRTGLLIAFIGLSTFLLNLGLVTAWIVAFGPGSFTFIYDRWVGLCTAVILNSLIHATYCYIMSTQNEDQRLLALGGNTGNIIYDWFIGRELNPSIGSFDIKSFVELRPGMILWFMTNLSSACKQLTHRGTWCSTDSMMLVLFFQGAYIVDTLYNERAILTTMDITTDGLGFMLSFGSLAWVPLTYSLQARYLAFNHVELGPFWASVIFAIHALGFWIFRGSNNEKNEFRNGRNPKNLTSFKTERGTRLLTSGWGDWIMALSYSLPTGFNTPLTYFYCSFFFVLLVHRQMRDEEACRKNYDVLVQFLDRAYLTRQRSMNQPRTCGGGCCSPAVDKPVVVLNPPATLTSGECCDASEVQDLRPTTPEPEEVPYPVENLVKTCGAPCCGGGKTGSNKAGDDKTGDDERLPPGLSNIPVLPVGGPPVDPSGSTSPGPSSCQATICDDKCGHGQSTVKPDLDDLSTAGRRQLALSIQGMDCPGCSPRVVRALVSFASVAECHVDVFAGRATVTYHPNKAQPEEMARHVVASTGFQCQIEDDQAIGKQMRRMRIQLGRPLDGERPKLEGVYVIEETAGLVQVEYETEINPRDVLASFSAWDGVYVPPSPESSIDSAQREVLRLLYLTALSAILTLPVLILSWAPLPPHPTAYGAVSLAMTTIIQVVVARPIYVSGIRALLFQYTIDMDLLVSFSVGTAYVFSTVAYACTVAKQPIPGAESYFETAALLVTLIMLGRLIAAYARRRSTNAIAQLGSIQCTEATLVEKTQEGEQERTRVIPIGLVHVGDILRILPGQLVPTDGRLVGGQGLVDESSITGESRPVLKQTGTTVVVLMAGTTLVSSDPHIHMRVTVTPDGNTLARMAELMRAAQSARLRVQDTTDRVAGWLAPIALTIALVAFVAWTGVGVRDAYKLVRSERSEGVQRAVVDAIGYMVAIMVVSCPCALALCVPMVAVIAVAVGTRRGVLFKSVQALEGACDVQVVVFDKTGTLTLGKLGVESATYHPHPEIPIASSEQAIQALVRDLTESSSHPVAIAIHGTISALVSSPEPTFNLSDVRSVPGKGLEIVVNGYIIRGGNVAWTAGDGKPPPASGKHTVFIVSIAPNSTHPTFTRIAYYTLSDSLRPDSLQTIRALTDRGLEVHILSGDTPGMVAQTATSLGIPASQARGGCSPEEKAQWIKFLQTGGTNDQLECGSDECCSSSTPAPAHKHEHDCEHEHGHTGTSSTNRKVMFIGDGTNDALALVQSDISISLGTGTDIASSAANVVLLSSLSVGLNTVFALARASRNRIWINFGWAGVYNVVAILLASGVLRGVRIPPEWAGLGELVSVLPVVLVAWSLGFVRW</sequence>
<feature type="transmembrane region" description="Helical" evidence="9">
    <location>
        <begin position="388"/>
        <end position="406"/>
    </location>
</feature>
<dbReference type="Gene3D" id="2.70.150.10">
    <property type="entry name" value="Calcium-transporting ATPase, cytoplasmic transduction domain A"/>
    <property type="match status" value="1"/>
</dbReference>
<accession>A0A8H2W8A6</accession>
<feature type="transmembrane region" description="Helical" evidence="9">
    <location>
        <begin position="794"/>
        <end position="815"/>
    </location>
</feature>
<dbReference type="Gene3D" id="3.40.50.1000">
    <property type="entry name" value="HAD superfamily/HAD-like"/>
    <property type="match status" value="1"/>
</dbReference>
<dbReference type="NCBIfam" id="TIGR01494">
    <property type="entry name" value="ATPase_P-type"/>
    <property type="match status" value="1"/>
</dbReference>
<dbReference type="Gene3D" id="3.30.70.100">
    <property type="match status" value="1"/>
</dbReference>
<dbReference type="GO" id="GO:0016126">
    <property type="term" value="P:sterol biosynthetic process"/>
    <property type="evidence" value="ECO:0007669"/>
    <property type="project" value="InterPro"/>
</dbReference>
<protein>
    <recommendedName>
        <fullName evidence="10">HMA domain-containing protein</fullName>
    </recommendedName>
</protein>
<dbReference type="InterPro" id="IPR018303">
    <property type="entry name" value="ATPase_P-typ_P_site"/>
</dbReference>
<dbReference type="PRINTS" id="PR00119">
    <property type="entry name" value="CATATPASE"/>
</dbReference>
<feature type="transmembrane region" description="Helical" evidence="9">
    <location>
        <begin position="125"/>
        <end position="149"/>
    </location>
</feature>
<feature type="transmembrane region" description="Helical" evidence="9">
    <location>
        <begin position="1402"/>
        <end position="1424"/>
    </location>
</feature>
<feature type="region of interest" description="Disordered" evidence="8">
    <location>
        <begin position="511"/>
        <end position="553"/>
    </location>
</feature>
<dbReference type="SUPFAM" id="SSF56784">
    <property type="entry name" value="HAD-like"/>
    <property type="match status" value="1"/>
</dbReference>
<dbReference type="GO" id="GO:0055070">
    <property type="term" value="P:copper ion homeostasis"/>
    <property type="evidence" value="ECO:0007669"/>
    <property type="project" value="TreeGrafter"/>
</dbReference>
<feature type="region of interest" description="Disordered" evidence="8">
    <location>
        <begin position="1313"/>
        <end position="1340"/>
    </location>
</feature>
<dbReference type="GO" id="GO:0043682">
    <property type="term" value="F:P-type divalent copper transporter activity"/>
    <property type="evidence" value="ECO:0007669"/>
    <property type="project" value="TreeGrafter"/>
</dbReference>
<dbReference type="GO" id="GO:0005507">
    <property type="term" value="F:copper ion binding"/>
    <property type="evidence" value="ECO:0007669"/>
    <property type="project" value="TreeGrafter"/>
</dbReference>
<dbReference type="InterPro" id="IPR006121">
    <property type="entry name" value="HMA_dom"/>
</dbReference>
<keyword evidence="5" id="KW-1278">Translocase</keyword>
<dbReference type="Pfam" id="PF00702">
    <property type="entry name" value="Hydrolase"/>
    <property type="match status" value="1"/>
</dbReference>
<dbReference type="SUPFAM" id="SSF55008">
    <property type="entry name" value="HMA, heavy metal-associated domain"/>
    <property type="match status" value="1"/>
</dbReference>
<dbReference type="SUPFAM" id="SSF81653">
    <property type="entry name" value="Calcium ATPase, transduction domain A"/>
    <property type="match status" value="1"/>
</dbReference>
<feature type="transmembrane region" description="Helical" evidence="9">
    <location>
        <begin position="765"/>
        <end position="782"/>
    </location>
</feature>
<dbReference type="Pfam" id="PF01222">
    <property type="entry name" value="ERG4_ERG24"/>
    <property type="match status" value="1"/>
</dbReference>
<dbReference type="InterPro" id="IPR001171">
    <property type="entry name" value="ERG24_DHCR-like"/>
</dbReference>
<dbReference type="GO" id="GO:0012505">
    <property type="term" value="C:endomembrane system"/>
    <property type="evidence" value="ECO:0007669"/>
    <property type="project" value="UniProtKB-SubCell"/>
</dbReference>
<comment type="similarity">
    <text evidence="2">Belongs to the cation transport ATPase (P-type) (TC 3.A.3) family. Type IB subfamily.</text>
</comment>
<dbReference type="PROSITE" id="PS00154">
    <property type="entry name" value="ATPASE_E1_E2"/>
    <property type="match status" value="1"/>
</dbReference>
<dbReference type="CDD" id="cd00371">
    <property type="entry name" value="HMA"/>
    <property type="match status" value="1"/>
</dbReference>
<dbReference type="InterPro" id="IPR023298">
    <property type="entry name" value="ATPase_P-typ_TM_dom_sf"/>
</dbReference>
<dbReference type="InterPro" id="IPR036412">
    <property type="entry name" value="HAD-like_sf"/>
</dbReference>
<evidence type="ECO:0000259" key="10">
    <source>
        <dbReference type="PROSITE" id="PS50846"/>
    </source>
</evidence>
<dbReference type="InterPro" id="IPR001757">
    <property type="entry name" value="P_typ_ATPase"/>
</dbReference>
<feature type="compositionally biased region" description="Basic and acidic residues" evidence="8">
    <location>
        <begin position="515"/>
        <end position="526"/>
    </location>
</feature>
<evidence type="ECO:0000256" key="3">
    <source>
        <dbReference type="ARBA" id="ARBA00022692"/>
    </source>
</evidence>
<reference evidence="11" key="1">
    <citation type="submission" date="2021-01" db="EMBL/GenBank/DDBJ databases">
        <authorList>
            <person name="Kaushik A."/>
        </authorList>
    </citation>
    <scope>NUCLEOTIDE SEQUENCE</scope>
    <source>
        <strain evidence="11">AG2-2IIIB</strain>
    </source>
</reference>
<evidence type="ECO:0000256" key="9">
    <source>
        <dbReference type="SAM" id="Phobius"/>
    </source>
</evidence>
<proteinExistence type="inferred from homology"/>
<evidence type="ECO:0000256" key="5">
    <source>
        <dbReference type="ARBA" id="ARBA00022967"/>
    </source>
</evidence>
<dbReference type="InterPro" id="IPR023299">
    <property type="entry name" value="ATPase_P-typ_cyto_dom_N"/>
</dbReference>
<dbReference type="Proteomes" id="UP000663843">
    <property type="component" value="Unassembled WGS sequence"/>
</dbReference>
<feature type="compositionally biased region" description="Basic and acidic residues" evidence="8">
    <location>
        <begin position="1321"/>
        <end position="1333"/>
    </location>
</feature>
<keyword evidence="4" id="KW-0479">Metal-binding</keyword>
<dbReference type="PROSITE" id="PS50846">
    <property type="entry name" value="HMA_2"/>
    <property type="match status" value="1"/>
</dbReference>
<feature type="transmembrane region" description="Helical" evidence="9">
    <location>
        <begin position="737"/>
        <end position="759"/>
    </location>
</feature>
<dbReference type="EMBL" id="CAJMWT010000557">
    <property type="protein sequence ID" value="CAE6345925.1"/>
    <property type="molecule type" value="Genomic_DNA"/>
</dbReference>
<dbReference type="SUPFAM" id="SSF81665">
    <property type="entry name" value="Calcium ATPase, transmembrane domain M"/>
    <property type="match status" value="1"/>
</dbReference>
<evidence type="ECO:0000256" key="2">
    <source>
        <dbReference type="ARBA" id="ARBA00006024"/>
    </source>
</evidence>
<gene>
    <name evidence="11" type="ORF">RDB_LOCUS4709</name>
</gene>
<name>A0A8H2W8A6_9AGAM</name>
<feature type="transmembrane region" description="Helical" evidence="9">
    <location>
        <begin position="319"/>
        <end position="338"/>
    </location>
</feature>
<keyword evidence="3 9" id="KW-0812">Transmembrane</keyword>
<evidence type="ECO:0000256" key="7">
    <source>
        <dbReference type="ARBA" id="ARBA00023136"/>
    </source>
</evidence>
<evidence type="ECO:0000313" key="12">
    <source>
        <dbReference type="Proteomes" id="UP000663843"/>
    </source>
</evidence>
<feature type="transmembrane region" description="Helical" evidence="9">
    <location>
        <begin position="835"/>
        <end position="856"/>
    </location>
</feature>
<dbReference type="Pfam" id="PF00122">
    <property type="entry name" value="E1-E2_ATPase"/>
    <property type="match status" value="1"/>
</dbReference>
<dbReference type="GO" id="GO:0016628">
    <property type="term" value="F:oxidoreductase activity, acting on the CH-CH group of donors, NAD or NADP as acceptor"/>
    <property type="evidence" value="ECO:0007669"/>
    <property type="project" value="InterPro"/>
</dbReference>
<keyword evidence="6 9" id="KW-1133">Transmembrane helix</keyword>
<dbReference type="PANTHER" id="PTHR43520:SF8">
    <property type="entry name" value="P-TYPE CU(+) TRANSPORTER"/>
    <property type="match status" value="1"/>
</dbReference>
<dbReference type="InterPro" id="IPR023214">
    <property type="entry name" value="HAD_sf"/>
</dbReference>
<dbReference type="GO" id="GO:0005524">
    <property type="term" value="F:ATP binding"/>
    <property type="evidence" value="ECO:0007669"/>
    <property type="project" value="InterPro"/>
</dbReference>
<dbReference type="PANTHER" id="PTHR43520">
    <property type="entry name" value="ATP7, ISOFORM B"/>
    <property type="match status" value="1"/>
</dbReference>
<feature type="transmembrane region" description="Helical" evidence="9">
    <location>
        <begin position="997"/>
        <end position="1019"/>
    </location>
</feature>
<comment type="caution">
    <text evidence="11">The sequence shown here is derived from an EMBL/GenBank/DDBJ whole genome shotgun (WGS) entry which is preliminary data.</text>
</comment>
<feature type="domain" description="HMA" evidence="10">
    <location>
        <begin position="585"/>
        <end position="652"/>
    </location>
</feature>